<dbReference type="AlphaFoldDB" id="A0A840WKL1"/>
<evidence type="ECO:0000313" key="2">
    <source>
        <dbReference type="Proteomes" id="UP000579647"/>
    </source>
</evidence>
<evidence type="ECO:0000313" key="1">
    <source>
        <dbReference type="EMBL" id="MBB5490638.1"/>
    </source>
</evidence>
<comment type="caution">
    <text evidence="1">The sequence shown here is derived from an EMBL/GenBank/DDBJ whole genome shotgun (WGS) entry which is preliminary data.</text>
</comment>
<protein>
    <submittedName>
        <fullName evidence="1">Uncharacterized protein</fullName>
    </submittedName>
</protein>
<sequence>MAAGRVFEAQEALPGGSVSRAEPAYGLLATAYGTARGITENTSAVSVTLSRRMLWSMPGAEGPRDAHLMDSRAIHRLGGGGEAAEDALSFPEKRPPRFSGRVEEYRDVLPEWPRRPEEG</sequence>
<dbReference type="EMBL" id="JACHDO010000001">
    <property type="protein sequence ID" value="MBB5490638.1"/>
    <property type="molecule type" value="Genomic_DNA"/>
</dbReference>
<organism evidence="1 2">
    <name type="scientific">Nocardiopsis metallicus</name>
    <dbReference type="NCBI Taxonomy" id="179819"/>
    <lineage>
        <taxon>Bacteria</taxon>
        <taxon>Bacillati</taxon>
        <taxon>Actinomycetota</taxon>
        <taxon>Actinomycetes</taxon>
        <taxon>Streptosporangiales</taxon>
        <taxon>Nocardiopsidaceae</taxon>
        <taxon>Nocardiopsis</taxon>
    </lineage>
</organism>
<dbReference type="Gene3D" id="3.90.226.10">
    <property type="entry name" value="2-enoyl-CoA Hydratase, Chain A, domain 1"/>
    <property type="match status" value="1"/>
</dbReference>
<dbReference type="InterPro" id="IPR029045">
    <property type="entry name" value="ClpP/crotonase-like_dom_sf"/>
</dbReference>
<dbReference type="RefSeq" id="WP_184364189.1">
    <property type="nucleotide sequence ID" value="NZ_BAAAKM010000086.1"/>
</dbReference>
<reference evidence="1 2" key="1">
    <citation type="submission" date="2020-08" db="EMBL/GenBank/DDBJ databases">
        <title>Sequencing the genomes of 1000 actinobacteria strains.</title>
        <authorList>
            <person name="Klenk H.-P."/>
        </authorList>
    </citation>
    <scope>NUCLEOTIDE SEQUENCE [LARGE SCALE GENOMIC DNA]</scope>
    <source>
        <strain evidence="1 2">DSM 44598</strain>
    </source>
</reference>
<gene>
    <name evidence="1" type="ORF">HNR07_001775</name>
</gene>
<dbReference type="SUPFAM" id="SSF52096">
    <property type="entry name" value="ClpP/crotonase"/>
    <property type="match status" value="1"/>
</dbReference>
<accession>A0A840WKL1</accession>
<dbReference type="Proteomes" id="UP000579647">
    <property type="component" value="Unassembled WGS sequence"/>
</dbReference>
<proteinExistence type="predicted"/>
<keyword evidence="2" id="KW-1185">Reference proteome</keyword>
<name>A0A840WKL1_9ACTN</name>